<comment type="caution">
    <text evidence="3">The sequence shown here is derived from an EMBL/GenBank/DDBJ whole genome shotgun (WGS) entry which is preliminary data.</text>
</comment>
<dbReference type="InterPro" id="IPR051477">
    <property type="entry name" value="Expansin_CellWall"/>
</dbReference>
<gene>
    <name evidence="3" type="ORF">VFPPC_14621</name>
</gene>
<evidence type="ECO:0000313" key="4">
    <source>
        <dbReference type="Proteomes" id="UP000078397"/>
    </source>
</evidence>
<reference evidence="3 4" key="1">
    <citation type="journal article" date="2016" name="PLoS Pathog.">
        <title>Biosynthesis of antibiotic leucinostatins in bio-control fungus Purpureocillium lilacinum and their inhibition on phytophthora revealed by genome mining.</title>
        <authorList>
            <person name="Wang G."/>
            <person name="Liu Z."/>
            <person name="Lin R."/>
            <person name="Li E."/>
            <person name="Mao Z."/>
            <person name="Ling J."/>
            <person name="Yang Y."/>
            <person name="Yin W.B."/>
            <person name="Xie B."/>
        </authorList>
    </citation>
    <scope>NUCLEOTIDE SEQUENCE [LARGE SCALE GENOMIC DNA]</scope>
    <source>
        <strain evidence="3">170</strain>
    </source>
</reference>
<dbReference type="RefSeq" id="XP_018139465.1">
    <property type="nucleotide sequence ID" value="XM_018292389.1"/>
</dbReference>
<dbReference type="AlphaFoldDB" id="A0A179F8Z9"/>
<keyword evidence="1" id="KW-0732">Signal</keyword>
<dbReference type="Proteomes" id="UP000078397">
    <property type="component" value="Unassembled WGS sequence"/>
</dbReference>
<protein>
    <submittedName>
        <fullName evidence="3">Riboflavin aldehyde-forming enzyme</fullName>
    </submittedName>
</protein>
<sequence length="269" mass="27828">MKYSTVACASFVATAAAQPHHGNHQHHHVLRNNVNIPRAQVTVTTWKTEIAYVTEVIDETTTVWITPGQEATPTPSSKAQGNFYETPSAVAEEPKTKPTSQVAPPPPPPPAPTTSTSVYVAPPPPPPAPTTTSVYAAPPPPPAPKPQTSSTPKGGNGGGSGSGSGSGSFSGDITYYTVGMGACGEDDSGKDNSENIVALSHLKMGTQSNGNPMCGKSITIYANGKTATATVKDKCMGCETDAIDVSEKVFKDLFGGLGGGREKITWSFN</sequence>
<dbReference type="STRING" id="1380566.A0A179F8Z9"/>
<dbReference type="PANTHER" id="PTHR31836">
    <property type="match status" value="1"/>
</dbReference>
<evidence type="ECO:0000313" key="3">
    <source>
        <dbReference type="EMBL" id="OAQ61761.1"/>
    </source>
</evidence>
<dbReference type="CDD" id="cd22191">
    <property type="entry name" value="DPBB_RlpA_EXP_N-like"/>
    <property type="match status" value="1"/>
</dbReference>
<dbReference type="InterPro" id="IPR036908">
    <property type="entry name" value="RlpA-like_sf"/>
</dbReference>
<organism evidence="3 4">
    <name type="scientific">Pochonia chlamydosporia 170</name>
    <dbReference type="NCBI Taxonomy" id="1380566"/>
    <lineage>
        <taxon>Eukaryota</taxon>
        <taxon>Fungi</taxon>
        <taxon>Dikarya</taxon>
        <taxon>Ascomycota</taxon>
        <taxon>Pezizomycotina</taxon>
        <taxon>Sordariomycetes</taxon>
        <taxon>Hypocreomycetidae</taxon>
        <taxon>Hypocreales</taxon>
        <taxon>Clavicipitaceae</taxon>
        <taxon>Pochonia</taxon>
    </lineage>
</organism>
<dbReference type="PANTHER" id="PTHR31836:SF28">
    <property type="entry name" value="SRCR DOMAIN-CONTAINING PROTEIN-RELATED"/>
    <property type="match status" value="1"/>
</dbReference>
<accession>A0A179F8Z9</accession>
<dbReference type="KEGG" id="pchm:VFPPC_14621"/>
<dbReference type="EMBL" id="LSBJ02000007">
    <property type="protein sequence ID" value="OAQ61761.1"/>
    <property type="molecule type" value="Genomic_DNA"/>
</dbReference>
<dbReference type="GeneID" id="28856383"/>
<dbReference type="OrthoDB" id="623670at2759"/>
<evidence type="ECO:0000256" key="2">
    <source>
        <dbReference type="SAM" id="MobiDB-lite"/>
    </source>
</evidence>
<feature type="compositionally biased region" description="Gly residues" evidence="2">
    <location>
        <begin position="154"/>
        <end position="167"/>
    </location>
</feature>
<name>A0A179F8Z9_METCM</name>
<proteinExistence type="predicted"/>
<keyword evidence="4" id="KW-1185">Reference proteome</keyword>
<dbReference type="SUPFAM" id="SSF50685">
    <property type="entry name" value="Barwin-like endoglucanases"/>
    <property type="match status" value="1"/>
</dbReference>
<dbReference type="Gene3D" id="2.40.40.10">
    <property type="entry name" value="RlpA-like domain"/>
    <property type="match status" value="1"/>
</dbReference>
<feature type="region of interest" description="Disordered" evidence="2">
    <location>
        <begin position="88"/>
        <end position="167"/>
    </location>
</feature>
<evidence type="ECO:0000256" key="1">
    <source>
        <dbReference type="ARBA" id="ARBA00022729"/>
    </source>
</evidence>
<feature type="compositionally biased region" description="Pro residues" evidence="2">
    <location>
        <begin position="103"/>
        <end position="112"/>
    </location>
</feature>